<protein>
    <submittedName>
        <fullName evidence="2">Uncharacterized protein</fullName>
    </submittedName>
</protein>
<organism evidence="2 3">
    <name type="scientific">Paeniglutamicibacter cryotolerans</name>
    <dbReference type="NCBI Taxonomy" id="670079"/>
    <lineage>
        <taxon>Bacteria</taxon>
        <taxon>Bacillati</taxon>
        <taxon>Actinomycetota</taxon>
        <taxon>Actinomycetes</taxon>
        <taxon>Micrococcales</taxon>
        <taxon>Micrococcaceae</taxon>
        <taxon>Paeniglutamicibacter</taxon>
    </lineage>
</organism>
<dbReference type="EMBL" id="JACHVS010000001">
    <property type="protein sequence ID" value="MBB2994575.1"/>
    <property type="molecule type" value="Genomic_DNA"/>
</dbReference>
<reference evidence="2 3" key="1">
    <citation type="submission" date="2020-08" db="EMBL/GenBank/DDBJ databases">
        <title>Sequencing the genomes of 1000 actinobacteria strains.</title>
        <authorList>
            <person name="Klenk H.-P."/>
        </authorList>
    </citation>
    <scope>NUCLEOTIDE SEQUENCE [LARGE SCALE GENOMIC DNA]</scope>
    <source>
        <strain evidence="2 3">DSM 22826</strain>
    </source>
</reference>
<accession>A0A839QJ57</accession>
<evidence type="ECO:0000256" key="1">
    <source>
        <dbReference type="SAM" id="MobiDB-lite"/>
    </source>
</evidence>
<gene>
    <name evidence="2" type="ORF">E9229_000766</name>
</gene>
<dbReference type="Proteomes" id="UP000523000">
    <property type="component" value="Unassembled WGS sequence"/>
</dbReference>
<dbReference type="RefSeq" id="WP_183509940.1">
    <property type="nucleotide sequence ID" value="NZ_BAABGK010000038.1"/>
</dbReference>
<evidence type="ECO:0000313" key="2">
    <source>
        <dbReference type="EMBL" id="MBB2994575.1"/>
    </source>
</evidence>
<comment type="caution">
    <text evidence="2">The sequence shown here is derived from an EMBL/GenBank/DDBJ whole genome shotgun (WGS) entry which is preliminary data.</text>
</comment>
<proteinExistence type="predicted"/>
<feature type="region of interest" description="Disordered" evidence="1">
    <location>
        <begin position="1"/>
        <end position="28"/>
    </location>
</feature>
<sequence length="74" mass="7999">MKTIDKGTTGKVAVRPRSSPAHKPAEPDMNSTMFAIYKVGGSDPDFILPVPRARTAGRLNKLISRLRPGSKPVI</sequence>
<dbReference type="AlphaFoldDB" id="A0A839QJ57"/>
<name>A0A839QJ57_9MICC</name>
<keyword evidence="3" id="KW-1185">Reference proteome</keyword>
<evidence type="ECO:0000313" key="3">
    <source>
        <dbReference type="Proteomes" id="UP000523000"/>
    </source>
</evidence>